<dbReference type="CDD" id="cd21177">
    <property type="entry name" value="LPMO_AA10"/>
    <property type="match status" value="1"/>
</dbReference>
<feature type="region of interest" description="Disordered" evidence="2">
    <location>
        <begin position="1"/>
        <end position="20"/>
    </location>
</feature>
<dbReference type="OrthoDB" id="3675244at2"/>
<dbReference type="EMBL" id="FRDA01000002">
    <property type="protein sequence ID" value="SHM62820.1"/>
    <property type="molecule type" value="Genomic_DNA"/>
</dbReference>
<dbReference type="Proteomes" id="UP000183983">
    <property type="component" value="Unassembled WGS sequence"/>
</dbReference>
<gene>
    <name evidence="4" type="ORF">SAMN05216593_10210</name>
</gene>
<dbReference type="AlphaFoldDB" id="A0A1M7KC08"/>
<sequence length="214" mass="24421">MNDDRNTRQPRHGWVDTPPSRGSRAMELGFLLKWEVAEMEGGKNFPDTVGGKFRYFEGDVESATPPRDGFILSGGHEDGYREDLNLTNAELLVKYPASIPGWVVLPVEKGTEFKVHWEYMATHVTRGYRWFITKDNWDESVRITRDQLDPGPFAEWINPDKPFHQGMEPLKDLSVTLPDKTGHHVIILLWIVADTGNAFYQAFDVNFVEPASKS</sequence>
<protein>
    <submittedName>
        <fullName evidence="4">Chitin-binding protein</fullName>
    </submittedName>
</protein>
<dbReference type="Pfam" id="PF03067">
    <property type="entry name" value="LPMO_10"/>
    <property type="match status" value="1"/>
</dbReference>
<dbReference type="PANTHER" id="PTHR34823:SF1">
    <property type="entry name" value="CHITIN-BINDING TYPE-4 DOMAIN-CONTAINING PROTEIN"/>
    <property type="match status" value="1"/>
</dbReference>
<feature type="domain" description="Chitin-binding type-4" evidence="3">
    <location>
        <begin position="12"/>
        <end position="205"/>
    </location>
</feature>
<dbReference type="SUPFAM" id="SSF81296">
    <property type="entry name" value="E set domains"/>
    <property type="match status" value="1"/>
</dbReference>
<dbReference type="STRING" id="1190415.SAMN05216593_10210"/>
<dbReference type="InterPro" id="IPR004302">
    <property type="entry name" value="Cellulose/chitin-bd_N"/>
</dbReference>
<dbReference type="InterPro" id="IPR051024">
    <property type="entry name" value="GlcNAc_Chitin_IntDeg"/>
</dbReference>
<evidence type="ECO:0000256" key="2">
    <source>
        <dbReference type="SAM" id="MobiDB-lite"/>
    </source>
</evidence>
<dbReference type="Gene3D" id="2.70.50.50">
    <property type="entry name" value="chitin-binding protein cbp21"/>
    <property type="match status" value="1"/>
</dbReference>
<evidence type="ECO:0000256" key="1">
    <source>
        <dbReference type="ARBA" id="ARBA00022729"/>
    </source>
</evidence>
<accession>A0A1M7KC08</accession>
<organism evidence="4 5">
    <name type="scientific">Pseudomonas asturiensis</name>
    <dbReference type="NCBI Taxonomy" id="1190415"/>
    <lineage>
        <taxon>Bacteria</taxon>
        <taxon>Pseudomonadati</taxon>
        <taxon>Pseudomonadota</taxon>
        <taxon>Gammaproteobacteria</taxon>
        <taxon>Pseudomonadales</taxon>
        <taxon>Pseudomonadaceae</taxon>
        <taxon>Pseudomonas</taxon>
    </lineage>
</organism>
<reference evidence="4 5" key="1">
    <citation type="submission" date="2016-11" db="EMBL/GenBank/DDBJ databases">
        <authorList>
            <person name="Jaros S."/>
            <person name="Januszkiewicz K."/>
            <person name="Wedrychowicz H."/>
        </authorList>
    </citation>
    <scope>NUCLEOTIDE SEQUENCE [LARGE SCALE GENOMIC DNA]</scope>
    <source>
        <strain evidence="4 5">LMG 26898</strain>
    </source>
</reference>
<dbReference type="PANTHER" id="PTHR34823">
    <property type="entry name" value="GLCNAC-BINDING PROTEIN A"/>
    <property type="match status" value="1"/>
</dbReference>
<evidence type="ECO:0000313" key="5">
    <source>
        <dbReference type="Proteomes" id="UP000183983"/>
    </source>
</evidence>
<proteinExistence type="predicted"/>
<keyword evidence="1" id="KW-0732">Signal</keyword>
<dbReference type="InterPro" id="IPR014756">
    <property type="entry name" value="Ig_E-set"/>
</dbReference>
<evidence type="ECO:0000313" key="4">
    <source>
        <dbReference type="EMBL" id="SHM62820.1"/>
    </source>
</evidence>
<name>A0A1M7KC08_9PSED</name>
<evidence type="ECO:0000259" key="3">
    <source>
        <dbReference type="Pfam" id="PF03067"/>
    </source>
</evidence>
<dbReference type="RefSeq" id="WP_073162270.1">
    <property type="nucleotide sequence ID" value="NZ_FRDA01000002.1"/>
</dbReference>